<dbReference type="EMBL" id="CVRI01000058">
    <property type="protein sequence ID" value="CRL02623.1"/>
    <property type="molecule type" value="Genomic_DNA"/>
</dbReference>
<keyword evidence="3" id="KW-1185">Reference proteome</keyword>
<organism evidence="2 3">
    <name type="scientific">Clunio marinus</name>
    <dbReference type="NCBI Taxonomy" id="568069"/>
    <lineage>
        <taxon>Eukaryota</taxon>
        <taxon>Metazoa</taxon>
        <taxon>Ecdysozoa</taxon>
        <taxon>Arthropoda</taxon>
        <taxon>Hexapoda</taxon>
        <taxon>Insecta</taxon>
        <taxon>Pterygota</taxon>
        <taxon>Neoptera</taxon>
        <taxon>Endopterygota</taxon>
        <taxon>Diptera</taxon>
        <taxon>Nematocera</taxon>
        <taxon>Chironomoidea</taxon>
        <taxon>Chironomidae</taxon>
        <taxon>Clunio</taxon>
    </lineage>
</organism>
<name>A0A1J1IQW8_9DIPT</name>
<dbReference type="AlphaFoldDB" id="A0A1J1IQW8"/>
<evidence type="ECO:0000313" key="2">
    <source>
        <dbReference type="EMBL" id="CRL02623.1"/>
    </source>
</evidence>
<proteinExistence type="predicted"/>
<keyword evidence="1" id="KW-1133">Transmembrane helix</keyword>
<dbReference type="Proteomes" id="UP000183832">
    <property type="component" value="Unassembled WGS sequence"/>
</dbReference>
<evidence type="ECO:0000256" key="1">
    <source>
        <dbReference type="SAM" id="Phobius"/>
    </source>
</evidence>
<keyword evidence="1" id="KW-0472">Membrane</keyword>
<keyword evidence="1" id="KW-0812">Transmembrane</keyword>
<protein>
    <submittedName>
        <fullName evidence="2">CLUMA_CG015965, isoform A</fullName>
    </submittedName>
</protein>
<reference evidence="2 3" key="1">
    <citation type="submission" date="2015-04" db="EMBL/GenBank/DDBJ databases">
        <authorList>
            <person name="Syromyatnikov M.Y."/>
            <person name="Popov V.N."/>
        </authorList>
    </citation>
    <scope>NUCLEOTIDE SEQUENCE [LARGE SCALE GENOMIC DNA]</scope>
</reference>
<feature type="transmembrane region" description="Helical" evidence="1">
    <location>
        <begin position="20"/>
        <end position="43"/>
    </location>
</feature>
<gene>
    <name evidence="2" type="ORF">CLUMA_CG015965</name>
</gene>
<accession>A0A1J1IQW8</accession>
<sequence>MKLNNSSRREFNRKEIDKIFITMSFSTSSLFILIATTCCYQFSRHENQLSVSGCEESNFSTSLKLSWWGLRILSHDIAIELTIYW</sequence>
<evidence type="ECO:0000313" key="3">
    <source>
        <dbReference type="Proteomes" id="UP000183832"/>
    </source>
</evidence>